<dbReference type="InterPro" id="IPR017880">
    <property type="entry name" value="KilA_N"/>
</dbReference>
<dbReference type="PROSITE" id="PS51301">
    <property type="entry name" value="KILA_N"/>
    <property type="match status" value="1"/>
</dbReference>
<dbReference type="RefSeq" id="WP_015826476.1">
    <property type="nucleotide sequence ID" value="NC_012982.1"/>
</dbReference>
<gene>
    <name evidence="2" type="ordered locus">Hbal_0624</name>
</gene>
<reference evidence="3" key="1">
    <citation type="journal article" date="2011" name="J. Bacteriol.">
        <title>Genome sequences of eight morphologically diverse alphaproteobacteria.</title>
        <authorList>
            <consortium name="US DOE Joint Genome Institute"/>
            <person name="Brown P.J."/>
            <person name="Kysela D.T."/>
            <person name="Buechlein A."/>
            <person name="Hemmerich C."/>
            <person name="Brun Y.V."/>
        </authorList>
    </citation>
    <scope>NUCLEOTIDE SEQUENCE [LARGE SCALE GENOMIC DNA]</scope>
    <source>
        <strain evidence="3">ATCC 49814 / DSM 5838 / IFAM 1418</strain>
    </source>
</reference>
<dbReference type="AlphaFoldDB" id="C6XNS3"/>
<sequence length="293" mass="34074">MLFKRKKNLTVQDKNISMHDVEGEDYISLTDMVRGEEGADHIKNWMRNRNTVEFLGLWEAMNNPEFKGVEFDTFRKEAGLNSFTLTPKKWVDATKAVGILSKSGRNGGTYAHKDIAFEFGTWLSPAFKLYLIKEYQRLKEIENNDHNLEWNVKRTLSKTNYRLHTDAIKDYVLPSSKRFWNKNLEYAEEADFLNAAVFGCTAKEWRELNPERAKAKENVRDSASINELNVIANLESKNAEMIREGADKKTRFEALQKLAAWQLEALNNMDFKRSIKRTSEDVYLIDNKKGEQK</sequence>
<evidence type="ECO:0000259" key="1">
    <source>
        <dbReference type="PROSITE" id="PS51301"/>
    </source>
</evidence>
<dbReference type="EMBL" id="CP001678">
    <property type="protein sequence ID" value="ACT58326.1"/>
    <property type="molecule type" value="Genomic_DNA"/>
</dbReference>
<dbReference type="Pfam" id="PF04383">
    <property type="entry name" value="KilA-N"/>
    <property type="match status" value="1"/>
</dbReference>
<dbReference type="KEGG" id="hba:Hbal_0624"/>
<evidence type="ECO:0000313" key="3">
    <source>
        <dbReference type="Proteomes" id="UP000002745"/>
    </source>
</evidence>
<dbReference type="STRING" id="582402.Hbal_0624"/>
<dbReference type="HOGENOM" id="CLU_089658_0_0_5"/>
<dbReference type="eggNOG" id="ENOG502Z7N4">
    <property type="taxonomic scope" value="Bacteria"/>
</dbReference>
<keyword evidence="3" id="KW-1185">Reference proteome</keyword>
<accession>C6XNS3</accession>
<name>C6XNS3_HIRBI</name>
<protein>
    <submittedName>
        <fullName evidence="2">KilA domain protein</fullName>
    </submittedName>
</protein>
<organism evidence="2 3">
    <name type="scientific">Hirschia baltica (strain ATCC 49814 / DSM 5838 / IFAM 1418)</name>
    <dbReference type="NCBI Taxonomy" id="582402"/>
    <lineage>
        <taxon>Bacteria</taxon>
        <taxon>Pseudomonadati</taxon>
        <taxon>Pseudomonadota</taxon>
        <taxon>Alphaproteobacteria</taxon>
        <taxon>Hyphomonadales</taxon>
        <taxon>Hyphomonadaceae</taxon>
        <taxon>Hirschia</taxon>
    </lineage>
</organism>
<feature type="domain" description="KilA-N" evidence="1">
    <location>
        <begin position="5"/>
        <end position="138"/>
    </location>
</feature>
<evidence type="ECO:0000313" key="2">
    <source>
        <dbReference type="EMBL" id="ACT58326.1"/>
    </source>
</evidence>
<dbReference type="InterPro" id="IPR018004">
    <property type="entry name" value="KilA/APSES_HTH"/>
</dbReference>
<proteinExistence type="predicted"/>
<dbReference type="Proteomes" id="UP000002745">
    <property type="component" value="Chromosome"/>
</dbReference>
<dbReference type="SMART" id="SM01252">
    <property type="entry name" value="KilA-N"/>
    <property type="match status" value="1"/>
</dbReference>
<dbReference type="OrthoDB" id="5298460at2"/>